<dbReference type="InterPro" id="IPR000866">
    <property type="entry name" value="AhpC/TSA"/>
</dbReference>
<dbReference type="CDD" id="cd02966">
    <property type="entry name" value="TlpA_like_family"/>
    <property type="match status" value="1"/>
</dbReference>
<dbReference type="Pfam" id="PF00578">
    <property type="entry name" value="AhpC-TSA"/>
    <property type="match status" value="1"/>
</dbReference>
<sequence>MKTLFTTTACVLFALFAMAQVSKPASVSPYELFNNYQAYIYDKPNADSAYYCASQLGSDKRYIALWRSLLYNSIAQAFQKSSRTEERYIRYRQLTGDVLKRLVADTTRQIRETVRPLHYWVQAQQYENDPQMLKQLTGDFIQDELSSADFYENYRGRFGILIYQLTSVHTELKPLSDKLLETLYTNFSRNQVTVTETSSRDMQETRAWYRYLFAYTNYLKAQQTSDATLKGNYLKNAFDYSPDLADKNRSAGYFYDMAFFWGERPKKDLKTVYIDYLTESGNKQVNLLPMLLSMALAEPQYKTNLEAYYNKTVPAGKPFSACWLDAINASGKQAPVISLPMLDGTVYSNLAEQQAGKWVLVDFWGTWCGPCRKEHPVMQKFMDTMLAQNKDRLSFLTIACRDVKEKVVAYLNEKQFSFPVAMSDNQIENTYVVQGYPTKVLITPQGKYVVIPFNTDWVSFVKLYCGLR</sequence>
<feature type="signal peptide" evidence="2">
    <location>
        <begin position="1"/>
        <end position="19"/>
    </location>
</feature>
<organism evidence="4 5">
    <name type="scientific">Arsenicibacter rosenii</name>
    <dbReference type="NCBI Taxonomy" id="1750698"/>
    <lineage>
        <taxon>Bacteria</taxon>
        <taxon>Pseudomonadati</taxon>
        <taxon>Bacteroidota</taxon>
        <taxon>Cytophagia</taxon>
        <taxon>Cytophagales</taxon>
        <taxon>Spirosomataceae</taxon>
        <taxon>Arsenicibacter</taxon>
    </lineage>
</organism>
<dbReference type="EMBL" id="MORL01000018">
    <property type="protein sequence ID" value="OIN56826.1"/>
    <property type="molecule type" value="Genomic_DNA"/>
</dbReference>
<comment type="caution">
    <text evidence="4">The sequence shown here is derived from an EMBL/GenBank/DDBJ whole genome shotgun (WGS) entry which is preliminary data.</text>
</comment>
<evidence type="ECO:0000256" key="2">
    <source>
        <dbReference type="SAM" id="SignalP"/>
    </source>
</evidence>
<dbReference type="AlphaFoldDB" id="A0A1S2VF46"/>
<evidence type="ECO:0000313" key="5">
    <source>
        <dbReference type="Proteomes" id="UP000181790"/>
    </source>
</evidence>
<keyword evidence="5" id="KW-1185">Reference proteome</keyword>
<dbReference type="InterPro" id="IPR050553">
    <property type="entry name" value="Thioredoxin_ResA/DsbE_sf"/>
</dbReference>
<dbReference type="PROSITE" id="PS00194">
    <property type="entry name" value="THIOREDOXIN_1"/>
    <property type="match status" value="1"/>
</dbReference>
<name>A0A1S2VF46_9BACT</name>
<dbReference type="PANTHER" id="PTHR42852:SF17">
    <property type="entry name" value="THIOREDOXIN-LIKE PROTEIN HI_1115"/>
    <property type="match status" value="1"/>
</dbReference>
<gene>
    <name evidence="4" type="ORF">BLX24_22910</name>
</gene>
<dbReference type="InterPro" id="IPR017937">
    <property type="entry name" value="Thioredoxin_CS"/>
</dbReference>
<keyword evidence="1" id="KW-0676">Redox-active center</keyword>
<dbReference type="Proteomes" id="UP000181790">
    <property type="component" value="Unassembled WGS sequence"/>
</dbReference>
<dbReference type="OrthoDB" id="6399635at2"/>
<keyword evidence="2" id="KW-0732">Signal</keyword>
<dbReference type="InterPro" id="IPR036249">
    <property type="entry name" value="Thioredoxin-like_sf"/>
</dbReference>
<dbReference type="InterPro" id="IPR013766">
    <property type="entry name" value="Thioredoxin_domain"/>
</dbReference>
<dbReference type="Gene3D" id="3.40.30.10">
    <property type="entry name" value="Glutaredoxin"/>
    <property type="match status" value="1"/>
</dbReference>
<reference evidence="4 5" key="1">
    <citation type="submission" date="2016-10" db="EMBL/GenBank/DDBJ databases">
        <title>Arsenicibacter rosenii gen. nov., sp. nov., an efficient arsenic-methylating bacterium isolated from an arsenic-contaminated paddy soil.</title>
        <authorList>
            <person name="Huang K."/>
        </authorList>
    </citation>
    <scope>NUCLEOTIDE SEQUENCE [LARGE SCALE GENOMIC DNA]</scope>
    <source>
        <strain evidence="4 5">SM-1</strain>
    </source>
</reference>
<protein>
    <recommendedName>
        <fullName evidence="3">Thioredoxin domain-containing protein</fullName>
    </recommendedName>
</protein>
<evidence type="ECO:0000256" key="1">
    <source>
        <dbReference type="ARBA" id="ARBA00023284"/>
    </source>
</evidence>
<proteinExistence type="predicted"/>
<dbReference type="SUPFAM" id="SSF52833">
    <property type="entry name" value="Thioredoxin-like"/>
    <property type="match status" value="1"/>
</dbReference>
<feature type="chain" id="PRO_5010211564" description="Thioredoxin domain-containing protein" evidence="2">
    <location>
        <begin position="20"/>
        <end position="468"/>
    </location>
</feature>
<evidence type="ECO:0000259" key="3">
    <source>
        <dbReference type="PROSITE" id="PS51352"/>
    </source>
</evidence>
<evidence type="ECO:0000313" key="4">
    <source>
        <dbReference type="EMBL" id="OIN56826.1"/>
    </source>
</evidence>
<dbReference type="PROSITE" id="PS51352">
    <property type="entry name" value="THIOREDOXIN_2"/>
    <property type="match status" value="1"/>
</dbReference>
<dbReference type="PANTHER" id="PTHR42852">
    <property type="entry name" value="THIOL:DISULFIDE INTERCHANGE PROTEIN DSBE"/>
    <property type="match status" value="1"/>
</dbReference>
<dbReference type="RefSeq" id="WP_071505552.1">
    <property type="nucleotide sequence ID" value="NZ_MORL01000018.1"/>
</dbReference>
<accession>A0A1S2VF46</accession>
<feature type="domain" description="Thioredoxin" evidence="3">
    <location>
        <begin position="328"/>
        <end position="468"/>
    </location>
</feature>